<dbReference type="AlphaFoldDB" id="A0A5A7QBZ8"/>
<evidence type="ECO:0000313" key="3">
    <source>
        <dbReference type="Proteomes" id="UP000325081"/>
    </source>
</evidence>
<sequence>MRLSCSSPTFPPAPRPEPPSITHNNRAHPVLTEDASMPPCRRSLSSHHEPPISSLYVADCLKFSVNCGSDNDGEEVRRRREWGGAEELCRRTSSRLVSDNLLAGFLARVSYAVATYARRLVTDARRRSGEGRQRKIEMAKLTESCLVHGSGLGMCTEEA</sequence>
<gene>
    <name evidence="2" type="ORF">STAS_18270</name>
</gene>
<proteinExistence type="predicted"/>
<protein>
    <submittedName>
        <fullName evidence="2">Protein GAP-2</fullName>
    </submittedName>
</protein>
<reference evidence="3" key="1">
    <citation type="journal article" date="2019" name="Curr. Biol.">
        <title>Genome Sequence of Striga asiatica Provides Insight into the Evolution of Plant Parasitism.</title>
        <authorList>
            <person name="Yoshida S."/>
            <person name="Kim S."/>
            <person name="Wafula E.K."/>
            <person name="Tanskanen J."/>
            <person name="Kim Y.M."/>
            <person name="Honaas L."/>
            <person name="Yang Z."/>
            <person name="Spallek T."/>
            <person name="Conn C.E."/>
            <person name="Ichihashi Y."/>
            <person name="Cheong K."/>
            <person name="Cui S."/>
            <person name="Der J.P."/>
            <person name="Gundlach H."/>
            <person name="Jiao Y."/>
            <person name="Hori C."/>
            <person name="Ishida J.K."/>
            <person name="Kasahara H."/>
            <person name="Kiba T."/>
            <person name="Kim M.S."/>
            <person name="Koo N."/>
            <person name="Laohavisit A."/>
            <person name="Lee Y.H."/>
            <person name="Lumba S."/>
            <person name="McCourt P."/>
            <person name="Mortimer J.C."/>
            <person name="Mutuku J.M."/>
            <person name="Nomura T."/>
            <person name="Sasaki-Sekimoto Y."/>
            <person name="Seto Y."/>
            <person name="Wang Y."/>
            <person name="Wakatake T."/>
            <person name="Sakakibara H."/>
            <person name="Demura T."/>
            <person name="Yamaguchi S."/>
            <person name="Yoneyama K."/>
            <person name="Manabe R.I."/>
            <person name="Nelson D.C."/>
            <person name="Schulman A.H."/>
            <person name="Timko M.P."/>
            <person name="dePamphilis C.W."/>
            <person name="Choi D."/>
            <person name="Shirasu K."/>
        </authorList>
    </citation>
    <scope>NUCLEOTIDE SEQUENCE [LARGE SCALE GENOMIC DNA]</scope>
    <source>
        <strain evidence="3">cv. UVA1</strain>
    </source>
</reference>
<comment type="caution">
    <text evidence="2">The sequence shown here is derived from an EMBL/GenBank/DDBJ whole genome shotgun (WGS) entry which is preliminary data.</text>
</comment>
<feature type="region of interest" description="Disordered" evidence="1">
    <location>
        <begin position="1"/>
        <end position="26"/>
    </location>
</feature>
<name>A0A5A7QBZ8_STRAF</name>
<keyword evidence="3" id="KW-1185">Reference proteome</keyword>
<evidence type="ECO:0000256" key="1">
    <source>
        <dbReference type="SAM" id="MobiDB-lite"/>
    </source>
</evidence>
<dbReference type="EMBL" id="BKCP01006150">
    <property type="protein sequence ID" value="GER41551.1"/>
    <property type="molecule type" value="Genomic_DNA"/>
</dbReference>
<dbReference type="Proteomes" id="UP000325081">
    <property type="component" value="Unassembled WGS sequence"/>
</dbReference>
<feature type="compositionally biased region" description="Pro residues" evidence="1">
    <location>
        <begin position="9"/>
        <end position="19"/>
    </location>
</feature>
<organism evidence="2 3">
    <name type="scientific">Striga asiatica</name>
    <name type="common">Asiatic witchweed</name>
    <name type="synonym">Buchnera asiatica</name>
    <dbReference type="NCBI Taxonomy" id="4170"/>
    <lineage>
        <taxon>Eukaryota</taxon>
        <taxon>Viridiplantae</taxon>
        <taxon>Streptophyta</taxon>
        <taxon>Embryophyta</taxon>
        <taxon>Tracheophyta</taxon>
        <taxon>Spermatophyta</taxon>
        <taxon>Magnoliopsida</taxon>
        <taxon>eudicotyledons</taxon>
        <taxon>Gunneridae</taxon>
        <taxon>Pentapetalae</taxon>
        <taxon>asterids</taxon>
        <taxon>lamiids</taxon>
        <taxon>Lamiales</taxon>
        <taxon>Orobanchaceae</taxon>
        <taxon>Buchnereae</taxon>
        <taxon>Striga</taxon>
    </lineage>
</organism>
<accession>A0A5A7QBZ8</accession>
<evidence type="ECO:0000313" key="2">
    <source>
        <dbReference type="EMBL" id="GER41551.1"/>
    </source>
</evidence>